<dbReference type="InterPro" id="IPR005066">
    <property type="entry name" value="MoCF_OxRdtse_dimer"/>
</dbReference>
<evidence type="ECO:0000256" key="4">
    <source>
        <dbReference type="ARBA" id="ARBA00004294"/>
    </source>
</evidence>
<evidence type="ECO:0000259" key="23">
    <source>
        <dbReference type="PROSITE" id="PS51384"/>
    </source>
</evidence>
<comment type="subunit">
    <text evidence="6">Homodimer.</text>
</comment>
<dbReference type="Gene3D" id="2.40.30.10">
    <property type="entry name" value="Translation factors"/>
    <property type="match status" value="1"/>
</dbReference>
<reference evidence="24" key="1">
    <citation type="journal article" date="2003" name="J. Appl. Phycol.">
        <title>Molecular cloning and characterization of a cDNA encoding nitrate reductase from Chlorella ellipsoidea (Chlorophyta).</title>
        <authorList>
            <person name="Wang P."/>
            <person name="Wang Y."/>
            <person name="Geng D."/>
            <person name="Li W."/>
            <person name="Sun Y."/>
        </authorList>
    </citation>
    <scope>NUCLEOTIDE SEQUENCE</scope>
</reference>
<evidence type="ECO:0000256" key="2">
    <source>
        <dbReference type="ARBA" id="ARBA00001974"/>
    </source>
</evidence>
<dbReference type="CDD" id="cd06183">
    <property type="entry name" value="cyt_b5_reduct_like"/>
    <property type="match status" value="1"/>
</dbReference>
<dbReference type="GO" id="GO:0042128">
    <property type="term" value="P:nitrate assimilation"/>
    <property type="evidence" value="ECO:0007669"/>
    <property type="project" value="UniProtKB-KW"/>
</dbReference>
<dbReference type="PROSITE" id="PS51384">
    <property type="entry name" value="FAD_FR"/>
    <property type="match status" value="1"/>
</dbReference>
<dbReference type="InterPro" id="IPR039261">
    <property type="entry name" value="FNR_nucleotide-bd"/>
</dbReference>
<evidence type="ECO:0000256" key="6">
    <source>
        <dbReference type="ARBA" id="ARBA00011738"/>
    </source>
</evidence>
<feature type="binding site" evidence="21">
    <location>
        <position position="157"/>
    </location>
    <ligand>
        <name>Mo-molybdopterin</name>
        <dbReference type="ChEBI" id="CHEBI:71302"/>
    </ligand>
    <ligandPart>
        <name>Mo</name>
        <dbReference type="ChEBI" id="CHEBI:28685"/>
    </ligandPart>
</feature>
<keyword evidence="14" id="KW-1133">Transmembrane helix</keyword>
<dbReference type="GO" id="GO:0005741">
    <property type="term" value="C:mitochondrial outer membrane"/>
    <property type="evidence" value="ECO:0007669"/>
    <property type="project" value="UniProtKB-SubCell"/>
</dbReference>
<evidence type="ECO:0000256" key="14">
    <source>
        <dbReference type="ARBA" id="ARBA00022989"/>
    </source>
</evidence>
<dbReference type="Gene3D" id="3.90.420.10">
    <property type="entry name" value="Oxidoreductase, molybdopterin-binding domain"/>
    <property type="match status" value="1"/>
</dbReference>
<dbReference type="PANTHER" id="PTHR19372">
    <property type="entry name" value="SULFITE REDUCTASE"/>
    <property type="match status" value="1"/>
</dbReference>
<protein>
    <recommendedName>
        <fullName evidence="20">Nitrate reductase</fullName>
    </recommendedName>
</protein>
<dbReference type="SMART" id="SM01117">
    <property type="entry name" value="Cyt-b5"/>
    <property type="match status" value="1"/>
</dbReference>
<dbReference type="Gene3D" id="3.40.50.80">
    <property type="entry name" value="Nucleotide-binding domain of ferredoxin-NADP reductase (FNR) module"/>
    <property type="match status" value="1"/>
</dbReference>
<dbReference type="PROSITE" id="PS00559">
    <property type="entry name" value="MOLYBDOPTERIN_EUK"/>
    <property type="match status" value="1"/>
</dbReference>
<comment type="similarity">
    <text evidence="5 20">Belongs to the nitrate reductase family.</text>
</comment>
<dbReference type="PIRSF" id="PIRSF000233">
    <property type="entry name" value="Nitr_rd_NADH"/>
    <property type="match status" value="1"/>
</dbReference>
<dbReference type="InterPro" id="IPR036400">
    <property type="entry name" value="Cyt_B5-like_heme/steroid_sf"/>
</dbReference>
<keyword evidence="19" id="KW-1015">Disulfide bond</keyword>
<evidence type="ECO:0000256" key="13">
    <source>
        <dbReference type="ARBA" id="ARBA00022827"/>
    </source>
</evidence>
<dbReference type="InterPro" id="IPR022407">
    <property type="entry name" value="OxRdtase_Mopterin_BS"/>
</dbReference>
<dbReference type="Pfam" id="PF00173">
    <property type="entry name" value="Cyt-b5"/>
    <property type="match status" value="1"/>
</dbReference>
<evidence type="ECO:0000256" key="19">
    <source>
        <dbReference type="ARBA" id="ARBA00023157"/>
    </source>
</evidence>
<keyword evidence="9" id="KW-0285">Flavoprotein</keyword>
<dbReference type="FunFam" id="3.40.50.80:FF:000019">
    <property type="entry name" value="NADH-cytochrome b5 reductase"/>
    <property type="match status" value="1"/>
</dbReference>
<evidence type="ECO:0000256" key="16">
    <source>
        <dbReference type="ARBA" id="ARBA00023004"/>
    </source>
</evidence>
<comment type="subcellular location">
    <subcellularLocation>
        <location evidence="4">Mitochondrion outer membrane</location>
    </subcellularLocation>
</comment>
<dbReference type="GO" id="GO:0043546">
    <property type="term" value="F:molybdopterin cofactor binding"/>
    <property type="evidence" value="ECO:0007669"/>
    <property type="project" value="InterPro"/>
</dbReference>
<dbReference type="Gene3D" id="3.10.120.10">
    <property type="entry name" value="Cytochrome b5-like heme/steroid binding domain"/>
    <property type="match status" value="1"/>
</dbReference>
<sequence length="898" mass="99650">MVRVSENGVVENVSLDDKFAVKKSKPSATLSAMELHGAPGACKNGELPEGNLPWEPVTEIDTKDVGTPDQWIPRHPDLIRLTGRHPLNVEPPPTTLMDRGFITPSSLHYVRNHGPVPKMTWADHKVTICGLVDKPLVLSMDEIAAMPQVTMLATLTCAGNRRKEENMVKKTIGFSWGPAGTGCSYWTGVRMSHLLKLAGVDEDREDLHVRFRGPKGELPKGKDGSYATSLPLWKCMWDGSDVIVAWKQNGRILDPDHGFPVRMIIPGHIGGRMVKWLEEIEVADSESDNHYHFMDNRVLPSHVDEALAKEEGWWFKPDFIINELNINSAITTPAHDESVPYAQNTVVKGYAYAGGQKVIRCELSVDDAKSWKLAKINRVQDTPNRGGKFWAWVHWEISVPTVELLQTKEICCRAWSSDMNTQPNSFTWNLMGMMNNCVYRVKVHPSVTNGALALRYEHPTLAGPALGGWMNRAEDKPAVEEEKVVAAAPKEGGRRYCMAEIEQHASKESAWFVRDGKVYDGTAFLKDHPGGAESILLASGMDSSDDFNAIHSAKAKRMLNDYEIGIFDDTAPMSSGSAPPPPMANGHTAAAEKLEQGELIALNPRKKQQFKLIEKAELSHNVRRFRFELQSPKHKLGLPCGKHVYIYGKVGGEPVMRAYTPTSSDDDLGIFDLVIKVYWANEHPSFPQGGKLSQWLAEQPIGAMVEAKGPTGHFHYLGRGRYKMDDKEGFTSHMSMCAGGTGITPCYQVAKAILKDPEDKTQISLIYANQTPDDILLWDELDEMAAKHDNFKVHYVVSAFAKGDTNPKTSEAGWTHSIGRMTQEMAKEHLFQATDNALALFCGPPPMITYACKPFCSAMGYTDETMVILLIDPSIPRPVSLSSLKFDWCNEAATMVQS</sequence>
<dbReference type="EMBL" id="AY275834">
    <property type="protein sequence ID" value="AAP32278.1"/>
    <property type="molecule type" value="mRNA"/>
</dbReference>
<feature type="domain" description="Cytochrome b5 heme-binding" evidence="22">
    <location>
        <begin position="493"/>
        <end position="568"/>
    </location>
</feature>
<comment type="cofactor">
    <cofactor evidence="2">
        <name>FAD</name>
        <dbReference type="ChEBI" id="CHEBI:57692"/>
    </cofactor>
</comment>
<dbReference type="InterPro" id="IPR008335">
    <property type="entry name" value="Mopterin_OxRdtase_euk"/>
</dbReference>
<evidence type="ECO:0000256" key="5">
    <source>
        <dbReference type="ARBA" id="ARBA00006253"/>
    </source>
</evidence>
<evidence type="ECO:0000256" key="21">
    <source>
        <dbReference type="PIRSR" id="PIRSR000233-1"/>
    </source>
</evidence>
<evidence type="ECO:0000256" key="7">
    <source>
        <dbReference type="ARBA" id="ARBA00022505"/>
    </source>
</evidence>
<dbReference type="PROSITE" id="PS00191">
    <property type="entry name" value="CYTOCHROME_B5_1"/>
    <property type="match status" value="1"/>
</dbReference>
<keyword evidence="17 20" id="KW-0534">Nitrate assimilation</keyword>
<evidence type="ECO:0000256" key="15">
    <source>
        <dbReference type="ARBA" id="ARBA00023002"/>
    </source>
</evidence>
<dbReference type="InterPro" id="IPR000572">
    <property type="entry name" value="OxRdtase_Mopterin-bd_dom"/>
</dbReference>
<dbReference type="PANTHER" id="PTHR19372:SF7">
    <property type="entry name" value="SULFITE OXIDASE, MITOCHONDRIAL"/>
    <property type="match status" value="1"/>
</dbReference>
<evidence type="ECO:0000259" key="22">
    <source>
        <dbReference type="PROSITE" id="PS50255"/>
    </source>
</evidence>
<evidence type="ECO:0000256" key="18">
    <source>
        <dbReference type="ARBA" id="ARBA00023136"/>
    </source>
</evidence>
<evidence type="ECO:0000313" key="24">
    <source>
        <dbReference type="EMBL" id="AAP32278.1"/>
    </source>
</evidence>
<dbReference type="SUPFAM" id="SSF63380">
    <property type="entry name" value="Riboflavin synthase domain-like"/>
    <property type="match status" value="1"/>
</dbReference>
<dbReference type="FunFam" id="3.90.420.10:FF:000003">
    <property type="entry name" value="Nitrate reductase"/>
    <property type="match status" value="1"/>
</dbReference>
<dbReference type="PRINTS" id="PR00363">
    <property type="entry name" value="CYTOCHROMEB5"/>
</dbReference>
<dbReference type="Pfam" id="PF03404">
    <property type="entry name" value="Mo-co_dimer"/>
    <property type="match status" value="1"/>
</dbReference>
<comment type="cofactor">
    <cofactor evidence="1">
        <name>heme</name>
        <dbReference type="ChEBI" id="CHEBI:30413"/>
    </cofactor>
</comment>
<proteinExistence type="evidence at transcript level"/>
<dbReference type="PRINTS" id="PR00407">
    <property type="entry name" value="EUMOPTERIN"/>
</dbReference>
<dbReference type="Pfam" id="PF00970">
    <property type="entry name" value="FAD_binding_6"/>
    <property type="match status" value="1"/>
</dbReference>
<comment type="function">
    <text evidence="3 20">Nitrate reductase is a key enzyme involved in the first step of nitrate assimilation in plants, fungi and bacteria.</text>
</comment>
<dbReference type="PRINTS" id="PR00371">
    <property type="entry name" value="FPNCR"/>
</dbReference>
<dbReference type="InterPro" id="IPR001433">
    <property type="entry name" value="OxRdtase_FAD/NAD-bd"/>
</dbReference>
<dbReference type="InterPro" id="IPR012137">
    <property type="entry name" value="Nitr_rd_NADH"/>
</dbReference>
<dbReference type="InterPro" id="IPR017938">
    <property type="entry name" value="Riboflavin_synthase-like_b-brl"/>
</dbReference>
<name>Q84LQ4_CHLEL</name>
<dbReference type="InterPro" id="IPR008333">
    <property type="entry name" value="Cbr1-like_FAD-bd_dom"/>
</dbReference>
<evidence type="ECO:0000256" key="11">
    <source>
        <dbReference type="ARBA" id="ARBA00022723"/>
    </source>
</evidence>
<keyword evidence="15" id="KW-0560">Oxidoreductase</keyword>
<keyword evidence="12" id="KW-1000">Mitochondrion outer membrane</keyword>
<keyword evidence="13" id="KW-0274">FAD</keyword>
<evidence type="ECO:0000256" key="17">
    <source>
        <dbReference type="ARBA" id="ARBA00023063"/>
    </source>
</evidence>
<dbReference type="SMR" id="Q84LQ4"/>
<keyword evidence="7 21" id="KW-0500">Molybdenum</keyword>
<evidence type="ECO:0000256" key="10">
    <source>
        <dbReference type="ARBA" id="ARBA00022692"/>
    </source>
</evidence>
<dbReference type="SUPFAM" id="SSF56524">
    <property type="entry name" value="Oxidoreductase molybdopterin-binding domain"/>
    <property type="match status" value="1"/>
</dbReference>
<keyword evidence="12" id="KW-0496">Mitochondrion</keyword>
<dbReference type="GO" id="GO:0030151">
    <property type="term" value="F:molybdenum ion binding"/>
    <property type="evidence" value="ECO:0007669"/>
    <property type="project" value="InterPro"/>
</dbReference>
<dbReference type="SUPFAM" id="SSF55856">
    <property type="entry name" value="Cytochrome b5-like heme/steroid binding domain"/>
    <property type="match status" value="1"/>
</dbReference>
<gene>
    <name evidence="24" type="primary">Nr</name>
</gene>
<dbReference type="InterPro" id="IPR018506">
    <property type="entry name" value="Cyt_B5_heme-BS"/>
</dbReference>
<dbReference type="Gene3D" id="2.60.40.650">
    <property type="match status" value="1"/>
</dbReference>
<dbReference type="InterPro" id="IPR017927">
    <property type="entry name" value="FAD-bd_FR_type"/>
</dbReference>
<dbReference type="CDD" id="cd02112">
    <property type="entry name" value="eukary_NR_Moco"/>
    <property type="match status" value="1"/>
</dbReference>
<dbReference type="Pfam" id="PF00175">
    <property type="entry name" value="NAD_binding_1"/>
    <property type="match status" value="1"/>
</dbReference>
<dbReference type="AlphaFoldDB" id="Q84LQ4"/>
<feature type="domain" description="FAD-binding FR-type" evidence="23">
    <location>
        <begin position="605"/>
        <end position="717"/>
    </location>
</feature>
<evidence type="ECO:0000256" key="20">
    <source>
        <dbReference type="PIRNR" id="PIRNR000233"/>
    </source>
</evidence>
<dbReference type="SUPFAM" id="SSF81296">
    <property type="entry name" value="E set domains"/>
    <property type="match status" value="1"/>
</dbReference>
<keyword evidence="11 21" id="KW-0479">Metal-binding</keyword>
<dbReference type="GO" id="GO:0006790">
    <property type="term" value="P:sulfur compound metabolic process"/>
    <property type="evidence" value="ECO:0007669"/>
    <property type="project" value="TreeGrafter"/>
</dbReference>
<dbReference type="GO" id="GO:0020037">
    <property type="term" value="F:heme binding"/>
    <property type="evidence" value="ECO:0007669"/>
    <property type="project" value="InterPro"/>
</dbReference>
<keyword evidence="18" id="KW-0472">Membrane</keyword>
<dbReference type="InterPro" id="IPR036374">
    <property type="entry name" value="OxRdtase_Mopterin-bd_sf"/>
</dbReference>
<evidence type="ECO:0000256" key="9">
    <source>
        <dbReference type="ARBA" id="ARBA00022630"/>
    </source>
</evidence>
<dbReference type="InterPro" id="IPR014756">
    <property type="entry name" value="Ig_E-set"/>
</dbReference>
<dbReference type="SUPFAM" id="SSF52343">
    <property type="entry name" value="Ferredoxin reductase-like, C-terminal NADP-linked domain"/>
    <property type="match status" value="1"/>
</dbReference>
<keyword evidence="10" id="KW-0812">Transmembrane</keyword>
<dbReference type="PRINTS" id="PR00406">
    <property type="entry name" value="CYTB5RDTASE"/>
</dbReference>
<dbReference type="GO" id="GO:0008482">
    <property type="term" value="F:sulfite oxidase activity"/>
    <property type="evidence" value="ECO:0007669"/>
    <property type="project" value="TreeGrafter"/>
</dbReference>
<dbReference type="PROSITE" id="PS50255">
    <property type="entry name" value="CYTOCHROME_B5_2"/>
    <property type="match status" value="1"/>
</dbReference>
<evidence type="ECO:0000256" key="1">
    <source>
        <dbReference type="ARBA" id="ARBA00001971"/>
    </source>
</evidence>
<dbReference type="Pfam" id="PF00174">
    <property type="entry name" value="Oxidored_molyb"/>
    <property type="match status" value="1"/>
</dbReference>
<dbReference type="InterPro" id="IPR001709">
    <property type="entry name" value="Flavoprot_Pyr_Nucl_cyt_Rdtase"/>
</dbReference>
<dbReference type="InterPro" id="IPR001199">
    <property type="entry name" value="Cyt_B5-like_heme/steroid-bd"/>
</dbReference>
<comment type="cofactor">
    <cofactor evidence="21">
        <name>Mo-molybdopterin</name>
        <dbReference type="ChEBI" id="CHEBI:71302"/>
    </cofactor>
    <text evidence="21">Binds 1 Mo-molybdopterin (Mo-MPT) cofactor per subunit.</text>
</comment>
<dbReference type="FunFam" id="2.40.30.10:FF:000021">
    <property type="entry name" value="NADH-cytochrome b5 reductase"/>
    <property type="match status" value="1"/>
</dbReference>
<evidence type="ECO:0000256" key="3">
    <source>
        <dbReference type="ARBA" id="ARBA00003838"/>
    </source>
</evidence>
<keyword evidence="16" id="KW-0408">Iron</keyword>
<keyword evidence="8" id="KW-0349">Heme</keyword>
<dbReference type="GO" id="GO:0006809">
    <property type="term" value="P:nitric oxide biosynthetic process"/>
    <property type="evidence" value="ECO:0007669"/>
    <property type="project" value="InterPro"/>
</dbReference>
<organism evidence="24">
    <name type="scientific">Chlorella ellipsoidea</name>
    <dbReference type="NCBI Taxonomy" id="3072"/>
    <lineage>
        <taxon>Eukaryota</taxon>
        <taxon>Viridiplantae</taxon>
        <taxon>Chlorophyta</taxon>
        <taxon>core chlorophytes</taxon>
        <taxon>Trebouxiophyceae</taxon>
        <taxon>Chlorellales</taxon>
        <taxon>Chlorellaceae</taxon>
        <taxon>Pseudochlorella</taxon>
    </lineage>
</organism>
<evidence type="ECO:0000256" key="12">
    <source>
        <dbReference type="ARBA" id="ARBA00022787"/>
    </source>
</evidence>
<evidence type="ECO:0000256" key="8">
    <source>
        <dbReference type="ARBA" id="ARBA00022617"/>
    </source>
</evidence>
<accession>Q84LQ4</accession>
<dbReference type="GO" id="GO:0050464">
    <property type="term" value="F:nitrate reductase (NADPH) activity"/>
    <property type="evidence" value="ECO:0007669"/>
    <property type="project" value="InterPro"/>
</dbReference>